<feature type="domain" description="PiggyBac transposable element-derived protein" evidence="2">
    <location>
        <begin position="12"/>
        <end position="81"/>
    </location>
</feature>
<name>A0A8X6IAH2_NEPPI</name>
<proteinExistence type="predicted"/>
<dbReference type="PANTHER" id="PTHR46599">
    <property type="entry name" value="PIGGYBAC TRANSPOSABLE ELEMENT-DERIVED PROTEIN 4"/>
    <property type="match status" value="1"/>
</dbReference>
<dbReference type="AlphaFoldDB" id="A0A8X6IAH2"/>
<accession>A0A8X6IAH2</accession>
<comment type="caution">
    <text evidence="3">The sequence shown here is derived from an EMBL/GenBank/DDBJ whole genome shotgun (WGS) entry which is preliminary data.</text>
</comment>
<dbReference type="Pfam" id="PF13843">
    <property type="entry name" value="DDE_Tnp_1_7"/>
    <property type="match status" value="1"/>
</dbReference>
<reference evidence="3" key="1">
    <citation type="submission" date="2020-08" db="EMBL/GenBank/DDBJ databases">
        <title>Multicomponent nature underlies the extraordinary mechanical properties of spider dragline silk.</title>
        <authorList>
            <person name="Kono N."/>
            <person name="Nakamura H."/>
            <person name="Mori M."/>
            <person name="Yoshida Y."/>
            <person name="Ohtoshi R."/>
            <person name="Malay A.D."/>
            <person name="Moran D.A.P."/>
            <person name="Tomita M."/>
            <person name="Numata K."/>
            <person name="Arakawa K."/>
        </authorList>
    </citation>
    <scope>NUCLEOTIDE SEQUENCE</scope>
</reference>
<organism evidence="3 4">
    <name type="scientific">Nephila pilipes</name>
    <name type="common">Giant wood spider</name>
    <name type="synonym">Nephila maculata</name>
    <dbReference type="NCBI Taxonomy" id="299642"/>
    <lineage>
        <taxon>Eukaryota</taxon>
        <taxon>Metazoa</taxon>
        <taxon>Ecdysozoa</taxon>
        <taxon>Arthropoda</taxon>
        <taxon>Chelicerata</taxon>
        <taxon>Arachnida</taxon>
        <taxon>Araneae</taxon>
        <taxon>Araneomorphae</taxon>
        <taxon>Entelegynae</taxon>
        <taxon>Araneoidea</taxon>
        <taxon>Nephilidae</taxon>
        <taxon>Nephila</taxon>
    </lineage>
</organism>
<sequence length="143" mass="16799">MDRRPVTILCNLVHPTETHHVQRKEKDGSNKMVPCLRAISDYNKNMGYADHFNHLKSVYKVDQKSKKWWHRIFFHLTYVAIAISFILYKMCHGDLKKISPKVFRKDIVTELVNLGQSLELPKLLTKSPVSIKRRKLFVPNQRG</sequence>
<keyword evidence="1" id="KW-1133">Transmembrane helix</keyword>
<keyword evidence="1" id="KW-0472">Membrane</keyword>
<dbReference type="Proteomes" id="UP000887013">
    <property type="component" value="Unassembled WGS sequence"/>
</dbReference>
<evidence type="ECO:0000259" key="2">
    <source>
        <dbReference type="Pfam" id="PF13843"/>
    </source>
</evidence>
<keyword evidence="1" id="KW-0812">Transmembrane</keyword>
<evidence type="ECO:0000313" key="3">
    <source>
        <dbReference type="EMBL" id="GFS37922.1"/>
    </source>
</evidence>
<evidence type="ECO:0000313" key="4">
    <source>
        <dbReference type="Proteomes" id="UP000887013"/>
    </source>
</evidence>
<evidence type="ECO:0000256" key="1">
    <source>
        <dbReference type="SAM" id="Phobius"/>
    </source>
</evidence>
<protein>
    <submittedName>
        <fullName evidence="3">PiggyBac transposable element-derived protein 4</fullName>
    </submittedName>
</protein>
<dbReference type="EMBL" id="BMAW01089069">
    <property type="protein sequence ID" value="GFS37922.1"/>
    <property type="molecule type" value="Genomic_DNA"/>
</dbReference>
<gene>
    <name evidence="3" type="primary">X975_20201</name>
    <name evidence="3" type="ORF">NPIL_500811</name>
</gene>
<keyword evidence="4" id="KW-1185">Reference proteome</keyword>
<dbReference type="InterPro" id="IPR029526">
    <property type="entry name" value="PGBD"/>
</dbReference>
<feature type="transmembrane region" description="Helical" evidence="1">
    <location>
        <begin position="68"/>
        <end position="88"/>
    </location>
</feature>
<dbReference type="PANTHER" id="PTHR46599:SF3">
    <property type="entry name" value="PIGGYBAC TRANSPOSABLE ELEMENT-DERIVED PROTEIN 4"/>
    <property type="match status" value="1"/>
</dbReference>
<dbReference type="OrthoDB" id="6437726at2759"/>